<evidence type="ECO:0000313" key="2">
    <source>
        <dbReference type="EMBL" id="AGS67620.1"/>
    </source>
</evidence>
<reference evidence="2 3" key="2">
    <citation type="journal article" date="2013" name="J. Biotechnol.">
        <title>Complete genome sequence of the kirromycin producer Streptomyces collinus Tu 365 consisting of a linear chromosome and two linear plasmids.</title>
        <authorList>
            <person name="Ruckert C."/>
            <person name="Szczepanowski R."/>
            <person name="Albersmeier A."/>
            <person name="Goesmann A."/>
            <person name="Iftime D."/>
            <person name="Musiol E.M."/>
            <person name="Blin K."/>
            <person name="Wohlleben W."/>
            <person name="Puhler A."/>
            <person name="Kalinowski J."/>
            <person name="Weber T."/>
        </authorList>
    </citation>
    <scope>NUCLEOTIDE SEQUENCE [LARGE SCALE GENOMIC DNA]</scope>
    <source>
        <strain evidence="3">DSM 40733 / Tue 365</strain>
    </source>
</reference>
<evidence type="ECO:0000256" key="1">
    <source>
        <dbReference type="SAM" id="MobiDB-lite"/>
    </source>
</evidence>
<gene>
    <name evidence="2" type="ORF">B446_03950</name>
</gene>
<keyword evidence="3" id="KW-1185">Reference proteome</keyword>
<dbReference type="HOGENOM" id="CLU_1991354_0_0_11"/>
<proteinExistence type="predicted"/>
<dbReference type="KEGG" id="sci:B446_03950"/>
<feature type="region of interest" description="Disordered" evidence="1">
    <location>
        <begin position="1"/>
        <end position="66"/>
    </location>
</feature>
<accession>S5VGN6</accession>
<feature type="region of interest" description="Disordered" evidence="1">
    <location>
        <begin position="92"/>
        <end position="125"/>
    </location>
</feature>
<dbReference type="Proteomes" id="UP000015423">
    <property type="component" value="Chromosome"/>
</dbReference>
<sequence>MSGASSARPATSPISSSSEVLGSPPAFVSGRYPRARKRPPPARLLHTGPSSVDRGRSGSQHHLITDGHGTTLAALLAGGNRNEHVIAVRETGRSGAPHTCPAVPAHPTPGRSCRRSTPGSRPPRR</sequence>
<feature type="compositionally biased region" description="Low complexity" evidence="1">
    <location>
        <begin position="109"/>
        <end position="119"/>
    </location>
</feature>
<organism evidence="2 3">
    <name type="scientific">Streptomyces collinus (strain DSM 40733 / Tue 365)</name>
    <dbReference type="NCBI Taxonomy" id="1214242"/>
    <lineage>
        <taxon>Bacteria</taxon>
        <taxon>Bacillati</taxon>
        <taxon>Actinomycetota</taxon>
        <taxon>Actinomycetes</taxon>
        <taxon>Kitasatosporales</taxon>
        <taxon>Streptomycetaceae</taxon>
        <taxon>Streptomyces</taxon>
    </lineage>
</organism>
<protein>
    <submittedName>
        <fullName evidence="2">Transposase</fullName>
    </submittedName>
</protein>
<name>S5VGN6_STRC3</name>
<evidence type="ECO:0000313" key="3">
    <source>
        <dbReference type="Proteomes" id="UP000015423"/>
    </source>
</evidence>
<dbReference type="EMBL" id="CP006259">
    <property type="protein sequence ID" value="AGS67620.1"/>
    <property type="molecule type" value="Genomic_DNA"/>
</dbReference>
<reference evidence="3" key="1">
    <citation type="submission" date="2012-10" db="EMBL/GenBank/DDBJ databases">
        <title>The complete genome sequence of Streptomyces collinus Tu 365.</title>
        <authorList>
            <person name="Ruckert C."/>
            <person name="Szczepanowski R."/>
            <person name="Goesmann A."/>
            <person name="Pross E.K."/>
            <person name="Musiol E.M."/>
            <person name="Blin K."/>
            <person name="Wohlleben W."/>
            <person name="Puhler A."/>
            <person name="Weber T."/>
            <person name="Kalinowski J."/>
        </authorList>
    </citation>
    <scope>NUCLEOTIDE SEQUENCE [LARGE SCALE GENOMIC DNA]</scope>
    <source>
        <strain evidence="3">DSM 40733 / Tue 365</strain>
    </source>
</reference>
<feature type="compositionally biased region" description="Polar residues" evidence="1">
    <location>
        <begin position="1"/>
        <end position="20"/>
    </location>
</feature>
<dbReference type="AlphaFoldDB" id="S5VGN6"/>